<reference evidence="3 4" key="1">
    <citation type="journal article" date="2012" name="PLoS Pathog.">
        <title>Diverse lifestyles and strategies of plant pathogenesis encoded in the genomes of eighteen Dothideomycetes fungi.</title>
        <authorList>
            <person name="Ohm R.A."/>
            <person name="Feau N."/>
            <person name="Henrissat B."/>
            <person name="Schoch C.L."/>
            <person name="Horwitz B.A."/>
            <person name="Barry K.W."/>
            <person name="Condon B.J."/>
            <person name="Copeland A.C."/>
            <person name="Dhillon B."/>
            <person name="Glaser F."/>
            <person name="Hesse C.N."/>
            <person name="Kosti I."/>
            <person name="LaButti K."/>
            <person name="Lindquist E.A."/>
            <person name="Lucas S."/>
            <person name="Salamov A.A."/>
            <person name="Bradshaw R.E."/>
            <person name="Ciuffetti L."/>
            <person name="Hamelin R.C."/>
            <person name="Kema G.H.J."/>
            <person name="Lawrence C."/>
            <person name="Scott J.A."/>
            <person name="Spatafora J.W."/>
            <person name="Turgeon B.G."/>
            <person name="de Wit P.J.G.M."/>
            <person name="Zhong S."/>
            <person name="Goodwin S.B."/>
            <person name="Grigoriev I.V."/>
        </authorList>
    </citation>
    <scope>NUCLEOTIDE SEQUENCE [LARGE SCALE GENOMIC DNA]</scope>
    <source>
        <strain evidence="4">C5 / ATCC 48332 / race O</strain>
    </source>
</reference>
<gene>
    <name evidence="3" type="ORF">COCHEDRAFT_1027079</name>
</gene>
<feature type="region of interest" description="Disordered" evidence="2">
    <location>
        <begin position="102"/>
        <end position="138"/>
    </location>
</feature>
<dbReference type="OrthoDB" id="3676096at2759"/>
<dbReference type="HOGENOM" id="CLU_113784_0_0_1"/>
<dbReference type="AlphaFoldDB" id="M2UCR9"/>
<dbReference type="Proteomes" id="UP000016936">
    <property type="component" value="Unassembled WGS sequence"/>
</dbReference>
<evidence type="ECO:0000313" key="4">
    <source>
        <dbReference type="Proteomes" id="UP000016936"/>
    </source>
</evidence>
<reference evidence="4" key="2">
    <citation type="journal article" date="2013" name="PLoS Genet.">
        <title>Comparative genome structure, secondary metabolite, and effector coding capacity across Cochliobolus pathogens.</title>
        <authorList>
            <person name="Condon B.J."/>
            <person name="Leng Y."/>
            <person name="Wu D."/>
            <person name="Bushley K.E."/>
            <person name="Ohm R.A."/>
            <person name="Otillar R."/>
            <person name="Martin J."/>
            <person name="Schackwitz W."/>
            <person name="Grimwood J."/>
            <person name="MohdZainudin N."/>
            <person name="Xue C."/>
            <person name="Wang R."/>
            <person name="Manning V.A."/>
            <person name="Dhillon B."/>
            <person name="Tu Z.J."/>
            <person name="Steffenson B.J."/>
            <person name="Salamov A."/>
            <person name="Sun H."/>
            <person name="Lowry S."/>
            <person name="LaButti K."/>
            <person name="Han J."/>
            <person name="Copeland A."/>
            <person name="Lindquist E."/>
            <person name="Barry K."/>
            <person name="Schmutz J."/>
            <person name="Baker S.E."/>
            <person name="Ciuffetti L.M."/>
            <person name="Grigoriev I.V."/>
            <person name="Zhong S."/>
            <person name="Turgeon B.G."/>
        </authorList>
    </citation>
    <scope>NUCLEOTIDE SEQUENCE [LARGE SCALE GENOMIC DNA]</scope>
    <source>
        <strain evidence="4">C5 / ATCC 48332 / race O</strain>
    </source>
</reference>
<evidence type="ECO:0000256" key="2">
    <source>
        <dbReference type="SAM" id="MobiDB-lite"/>
    </source>
</evidence>
<protein>
    <submittedName>
        <fullName evidence="3">Uncharacterized protein</fullName>
    </submittedName>
</protein>
<evidence type="ECO:0000256" key="1">
    <source>
        <dbReference type="SAM" id="Coils"/>
    </source>
</evidence>
<accession>M2UCR9</accession>
<evidence type="ECO:0000313" key="3">
    <source>
        <dbReference type="EMBL" id="EMD96344.1"/>
    </source>
</evidence>
<keyword evidence="1" id="KW-0175">Coiled coil</keyword>
<organism evidence="3 4">
    <name type="scientific">Cochliobolus heterostrophus (strain C5 / ATCC 48332 / race O)</name>
    <name type="common">Southern corn leaf blight fungus</name>
    <name type="synonym">Bipolaris maydis</name>
    <dbReference type="NCBI Taxonomy" id="701091"/>
    <lineage>
        <taxon>Eukaryota</taxon>
        <taxon>Fungi</taxon>
        <taxon>Dikarya</taxon>
        <taxon>Ascomycota</taxon>
        <taxon>Pezizomycotina</taxon>
        <taxon>Dothideomycetes</taxon>
        <taxon>Pleosporomycetidae</taxon>
        <taxon>Pleosporales</taxon>
        <taxon>Pleosporineae</taxon>
        <taxon>Pleosporaceae</taxon>
        <taxon>Bipolaris</taxon>
    </lineage>
</organism>
<feature type="compositionally biased region" description="Basic and acidic residues" evidence="2">
    <location>
        <begin position="114"/>
        <end position="131"/>
    </location>
</feature>
<name>M2UCR9_COCH5</name>
<proteinExistence type="predicted"/>
<feature type="coiled-coil region" evidence="1">
    <location>
        <begin position="167"/>
        <end position="197"/>
    </location>
</feature>
<dbReference type="OMA" id="FYCENDV"/>
<dbReference type="EMBL" id="KB445570">
    <property type="protein sequence ID" value="EMD96344.1"/>
    <property type="molecule type" value="Genomic_DNA"/>
</dbReference>
<keyword evidence="4" id="KW-1185">Reference proteome</keyword>
<sequence length="236" mass="26454">MAQSPTPHNNFYCENDVVTIEIHGMVSSRKKPTTPVTSTLSPNRQLMLTLHLFHPTDCSVPSQETKRAMSSQDTIPDDTLYQGYQNCLSVRDNVVYPAVDRAEPASASKQSGNKSKEQPGKFTSRETKEAASHTNASKAILPTDRVALKNYIERKPEESHTEVVDFLEELKNIKGQLEHTLGNVEDLVSRLQEATEQHTHETLPMSGKLVRWADSTGTYSAKHDIHRARKKARGKF</sequence>